<name>A0A366KBC6_9BIFI</name>
<evidence type="ECO:0000256" key="1">
    <source>
        <dbReference type="ARBA" id="ARBA00004707"/>
    </source>
</evidence>
<evidence type="ECO:0000256" key="2">
    <source>
        <dbReference type="ARBA" id="ARBA00010616"/>
    </source>
</evidence>
<dbReference type="GO" id="GO:0010498">
    <property type="term" value="P:proteasomal protein catabolic process"/>
    <property type="evidence" value="ECO:0007669"/>
    <property type="project" value="InterPro"/>
</dbReference>
<organism evidence="6 7">
    <name type="scientific">Bifidobacterium aemilianum</name>
    <dbReference type="NCBI Taxonomy" id="2493120"/>
    <lineage>
        <taxon>Bacteria</taxon>
        <taxon>Bacillati</taxon>
        <taxon>Actinomycetota</taxon>
        <taxon>Actinomycetes</taxon>
        <taxon>Bifidobacteriales</taxon>
        <taxon>Bifidobacteriaceae</taxon>
        <taxon>Bifidobacterium</taxon>
    </lineage>
</organism>
<evidence type="ECO:0000256" key="3">
    <source>
        <dbReference type="ARBA" id="ARBA00016748"/>
    </source>
</evidence>
<dbReference type="GO" id="GO:0070490">
    <property type="term" value="P:protein pupylation"/>
    <property type="evidence" value="ECO:0007669"/>
    <property type="project" value="InterPro"/>
</dbReference>
<dbReference type="Proteomes" id="UP000252530">
    <property type="component" value="Unassembled WGS sequence"/>
</dbReference>
<sequence>MAQGPIRAQRQSQGSERDQADLAPVGQAKAQANISQSDQALDAVLDDIESVLETNAEDYVKSFVQQGGQ</sequence>
<evidence type="ECO:0000313" key="7">
    <source>
        <dbReference type="Proteomes" id="UP000252530"/>
    </source>
</evidence>
<evidence type="ECO:0000256" key="4">
    <source>
        <dbReference type="ARBA" id="ARBA00032321"/>
    </source>
</evidence>
<dbReference type="InterPro" id="IPR008515">
    <property type="entry name" value="Ubiquitin-like_Pup"/>
</dbReference>
<comment type="caution">
    <text evidence="6">The sequence shown here is derived from an EMBL/GenBank/DDBJ whole genome shotgun (WGS) entry which is preliminary data.</text>
</comment>
<comment type="similarity">
    <text evidence="2">Belongs to the prokaryotic ubiquitin-like protein family.</text>
</comment>
<dbReference type="RefSeq" id="WP_113859639.1">
    <property type="nucleotide sequence ID" value="NZ_PDCG01000001.1"/>
</dbReference>
<dbReference type="GO" id="GO:0070628">
    <property type="term" value="F:proteasome binding"/>
    <property type="evidence" value="ECO:0007669"/>
    <property type="project" value="InterPro"/>
</dbReference>
<dbReference type="GO" id="GO:0031386">
    <property type="term" value="F:protein tag activity"/>
    <property type="evidence" value="ECO:0007669"/>
    <property type="project" value="InterPro"/>
</dbReference>
<evidence type="ECO:0000256" key="5">
    <source>
        <dbReference type="SAM" id="MobiDB-lite"/>
    </source>
</evidence>
<dbReference type="GO" id="GO:0019941">
    <property type="term" value="P:modification-dependent protein catabolic process"/>
    <property type="evidence" value="ECO:0007669"/>
    <property type="project" value="InterPro"/>
</dbReference>
<dbReference type="UniPathway" id="UPA00997"/>
<keyword evidence="7" id="KW-1185">Reference proteome</keyword>
<proteinExistence type="inferred from homology"/>
<evidence type="ECO:0000313" key="6">
    <source>
        <dbReference type="EMBL" id="RBP98423.1"/>
    </source>
</evidence>
<dbReference type="NCBIfam" id="TIGR03687">
    <property type="entry name" value="pupylate_cterm"/>
    <property type="match status" value="1"/>
</dbReference>
<dbReference type="AlphaFoldDB" id="A0A366KBC6"/>
<feature type="region of interest" description="Disordered" evidence="5">
    <location>
        <begin position="1"/>
        <end position="36"/>
    </location>
</feature>
<dbReference type="EMBL" id="PDCG01000001">
    <property type="protein sequence ID" value="RBP98423.1"/>
    <property type="molecule type" value="Genomic_DNA"/>
</dbReference>
<comment type="pathway">
    <text evidence="1">Protein degradation; proteasomal Pup-dependent pathway.</text>
</comment>
<reference evidence="6 7" key="1">
    <citation type="submission" date="2017-10" db="EMBL/GenBank/DDBJ databases">
        <title>Bifidobacterium xylocopum sp. nov. and Bifidobacterium aemilianum sp. nov., from the carpenter bee (Xylocopa violacea) digestive tract.</title>
        <authorList>
            <person name="Alberoni D."/>
            <person name="Baffoni L."/>
            <person name="Di Gioia D."/>
            <person name="Gaggia F."/>
            <person name="Biavati B."/>
        </authorList>
    </citation>
    <scope>NUCLEOTIDE SEQUENCE [LARGE SCALE GENOMIC DNA]</scope>
    <source>
        <strain evidence="6 7">XV10</strain>
    </source>
</reference>
<dbReference type="OrthoDB" id="3254977at2"/>
<dbReference type="Pfam" id="PF05639">
    <property type="entry name" value="Pup"/>
    <property type="match status" value="1"/>
</dbReference>
<protein>
    <recommendedName>
        <fullName evidence="3">Prokaryotic ubiquitin-like protein Pup</fullName>
    </recommendedName>
    <alternativeName>
        <fullName evidence="4">Bacterial ubiquitin-like modifier</fullName>
    </alternativeName>
</protein>
<gene>
    <name evidence="6" type="ORF">CRD60_00710</name>
</gene>
<accession>A0A366KBC6</accession>